<dbReference type="EMBL" id="JARTCD010000011">
    <property type="protein sequence ID" value="KAJ8660805.1"/>
    <property type="molecule type" value="Genomic_DNA"/>
</dbReference>
<dbReference type="AlphaFoldDB" id="A0AAD7V8E4"/>
<keyword evidence="2" id="KW-1185">Reference proteome</keyword>
<name>A0AAD7V8E4_9FUNG</name>
<evidence type="ECO:0000313" key="1">
    <source>
        <dbReference type="EMBL" id="KAJ8660805.1"/>
    </source>
</evidence>
<sequence length="119" mass="13516">MYQLASIQTDSYGWDAISAIKRYKIMQEIGRDSWMGKGRDISSDQMMDLSTNLQWLWVDGKDESHHVDTVEDDDGRCFTAVGDIGMLKALHAAAILKSWMKDVYDGSNQEYNDTIQSSL</sequence>
<dbReference type="GeneID" id="83210861"/>
<gene>
    <name evidence="1" type="ORF">O0I10_003448</name>
</gene>
<organism evidence="1 2">
    <name type="scientific">Lichtheimia ornata</name>
    <dbReference type="NCBI Taxonomy" id="688661"/>
    <lineage>
        <taxon>Eukaryota</taxon>
        <taxon>Fungi</taxon>
        <taxon>Fungi incertae sedis</taxon>
        <taxon>Mucoromycota</taxon>
        <taxon>Mucoromycotina</taxon>
        <taxon>Mucoromycetes</taxon>
        <taxon>Mucorales</taxon>
        <taxon>Lichtheimiaceae</taxon>
        <taxon>Lichtheimia</taxon>
    </lineage>
</organism>
<dbReference type="Proteomes" id="UP001234581">
    <property type="component" value="Unassembled WGS sequence"/>
</dbReference>
<proteinExistence type="predicted"/>
<reference evidence="1 2" key="1">
    <citation type="submission" date="2023-03" db="EMBL/GenBank/DDBJ databases">
        <title>Genome sequence of Lichtheimia ornata CBS 291.66.</title>
        <authorList>
            <person name="Mohabir J.T."/>
            <person name="Shea T.P."/>
            <person name="Kurbessoian T."/>
            <person name="Berby B."/>
            <person name="Fontaine J."/>
            <person name="Livny J."/>
            <person name="Gnirke A."/>
            <person name="Stajich J.E."/>
            <person name="Cuomo C.A."/>
        </authorList>
    </citation>
    <scope>NUCLEOTIDE SEQUENCE [LARGE SCALE GENOMIC DNA]</scope>
    <source>
        <strain evidence="1">CBS 291.66</strain>
    </source>
</reference>
<accession>A0AAD7V8E4</accession>
<evidence type="ECO:0000313" key="2">
    <source>
        <dbReference type="Proteomes" id="UP001234581"/>
    </source>
</evidence>
<dbReference type="RefSeq" id="XP_058345718.1">
    <property type="nucleotide sequence ID" value="XM_058483519.1"/>
</dbReference>
<comment type="caution">
    <text evidence="1">The sequence shown here is derived from an EMBL/GenBank/DDBJ whole genome shotgun (WGS) entry which is preliminary data.</text>
</comment>
<protein>
    <submittedName>
        <fullName evidence="1">Uncharacterized protein</fullName>
    </submittedName>
</protein>